<evidence type="ECO:0000256" key="3">
    <source>
        <dbReference type="ARBA" id="ARBA00023002"/>
    </source>
</evidence>
<reference evidence="7" key="1">
    <citation type="submission" date="2015-06" db="EMBL/GenBank/DDBJ databases">
        <title>Expansion of signal transduction pathways in fungi by whole-genome duplication.</title>
        <authorList>
            <consortium name="DOE Joint Genome Institute"/>
            <person name="Corrochano L.M."/>
            <person name="Kuo A."/>
            <person name="Marcet-Houben M."/>
            <person name="Polaino S."/>
            <person name="Salamov A."/>
            <person name="Villalobos J.M."/>
            <person name="Alvarez M.I."/>
            <person name="Avalos J."/>
            <person name="Benito E.P."/>
            <person name="Benoit I."/>
            <person name="Burger G."/>
            <person name="Camino L.P."/>
            <person name="Canovas D."/>
            <person name="Cerda-Olmedo E."/>
            <person name="Cheng J.-F."/>
            <person name="Dominguez A."/>
            <person name="Elias M."/>
            <person name="Eslava A.P."/>
            <person name="Glaser F."/>
            <person name="Grimwood J."/>
            <person name="Gutierrez G."/>
            <person name="Heitman J."/>
            <person name="Henrissat B."/>
            <person name="Iturriaga E.A."/>
            <person name="Lang B.F."/>
            <person name="Lavin J.L."/>
            <person name="Lee S."/>
            <person name="Li W."/>
            <person name="Lindquist E."/>
            <person name="Lopez-Garcia S."/>
            <person name="Luque E.M."/>
            <person name="Marcos A.T."/>
            <person name="Martin J."/>
            <person name="McCluskey K."/>
            <person name="Medina H.R."/>
            <person name="Miralles-Duran A."/>
            <person name="Miyazaki A."/>
            <person name="Munoz-Torres E."/>
            <person name="Oguiza J.A."/>
            <person name="Ohm R."/>
            <person name="Olmedo M."/>
            <person name="Orejas M."/>
            <person name="Ortiz-Castellanos L."/>
            <person name="Pisabarro A.G."/>
            <person name="Rodriguez-Romero J."/>
            <person name="Ruiz-Herrera J."/>
            <person name="Ruiz-Vazquez R."/>
            <person name="Sanz C."/>
            <person name="Schackwitz W."/>
            <person name="Schmutz J."/>
            <person name="Shahriari M."/>
            <person name="Shelest E."/>
            <person name="Silva-Franco F."/>
            <person name="Soanes D."/>
            <person name="Syed K."/>
            <person name="Tagua V.G."/>
            <person name="Talbot N.J."/>
            <person name="Thon M."/>
            <person name="De vries R.P."/>
            <person name="Wiebenga A."/>
            <person name="Yadav J.S."/>
            <person name="Braun E.L."/>
            <person name="Baker S."/>
            <person name="Garre V."/>
            <person name="Horwitz B."/>
            <person name="Torres-Martinez S."/>
            <person name="Idnurm A."/>
            <person name="Herrera-Estrella A."/>
            <person name="Gabaldon T."/>
            <person name="Grigoriev I.V."/>
        </authorList>
    </citation>
    <scope>NUCLEOTIDE SEQUENCE [LARGE SCALE GENOMIC DNA]</scope>
    <source>
        <strain evidence="7">NRRL 1555(-)</strain>
    </source>
</reference>
<dbReference type="InParanoid" id="A0A163DC05"/>
<dbReference type="PANTHER" id="PTHR24303:SF31">
    <property type="entry name" value="CYTOCHROME P450 307A1-RELATED"/>
    <property type="match status" value="1"/>
</dbReference>
<proteinExistence type="predicted"/>
<dbReference type="SUPFAM" id="SSF48264">
    <property type="entry name" value="Cytochrome P450"/>
    <property type="match status" value="1"/>
</dbReference>
<feature type="non-terminal residue" evidence="6">
    <location>
        <position position="1"/>
    </location>
</feature>
<dbReference type="InterPro" id="IPR002401">
    <property type="entry name" value="Cyt_P450_E_grp-I"/>
</dbReference>
<gene>
    <name evidence="6" type="ORF">PHYBLDRAFT_115658</name>
</gene>
<name>A0A163DC05_PHYB8</name>
<dbReference type="GO" id="GO:0005506">
    <property type="term" value="F:iron ion binding"/>
    <property type="evidence" value="ECO:0007669"/>
    <property type="project" value="InterPro"/>
</dbReference>
<keyword evidence="2" id="KW-0479">Metal-binding</keyword>
<dbReference type="Proteomes" id="UP000077315">
    <property type="component" value="Unassembled WGS sequence"/>
</dbReference>
<evidence type="ECO:0000313" key="6">
    <source>
        <dbReference type="EMBL" id="OAD70300.1"/>
    </source>
</evidence>
<dbReference type="AlphaFoldDB" id="A0A163DC05"/>
<evidence type="ECO:0000256" key="5">
    <source>
        <dbReference type="ARBA" id="ARBA00023033"/>
    </source>
</evidence>
<sequence>LLALCLGDIIFAGTDTTALTTTWLLAILSNYPDVQRKIQAEIDDFVAKNGRLPLYSDRESFPYLAATQKEGLRLRSITEFGVPHEASEDINLRGYHVPKNAILIGSLDAMHTDPLRYANPEKFIPERFLGYPESMSTLASGSIKKRDQYNFGWGR</sequence>
<dbReference type="OrthoDB" id="1470350at2759"/>
<evidence type="ECO:0000313" key="7">
    <source>
        <dbReference type="Proteomes" id="UP000077315"/>
    </source>
</evidence>
<evidence type="ECO:0000256" key="4">
    <source>
        <dbReference type="ARBA" id="ARBA00023004"/>
    </source>
</evidence>
<protein>
    <submittedName>
        <fullName evidence="6">CYP5206 protein</fullName>
    </submittedName>
</protein>
<dbReference type="GeneID" id="28989381"/>
<keyword evidence="4" id="KW-0408">Iron</keyword>
<dbReference type="PANTHER" id="PTHR24303">
    <property type="entry name" value="HEME-BINDING MONOOXYGENASE FAMILY"/>
    <property type="match status" value="1"/>
</dbReference>
<dbReference type="RefSeq" id="XP_018288340.1">
    <property type="nucleotide sequence ID" value="XM_018428475.1"/>
</dbReference>
<accession>A0A163DC05</accession>
<dbReference type="GO" id="GO:0020037">
    <property type="term" value="F:heme binding"/>
    <property type="evidence" value="ECO:0007669"/>
    <property type="project" value="InterPro"/>
</dbReference>
<dbReference type="GO" id="GO:0004497">
    <property type="term" value="F:monooxygenase activity"/>
    <property type="evidence" value="ECO:0007669"/>
    <property type="project" value="UniProtKB-KW"/>
</dbReference>
<dbReference type="STRING" id="763407.A0A163DC05"/>
<keyword evidence="7" id="KW-1185">Reference proteome</keyword>
<dbReference type="GO" id="GO:0016705">
    <property type="term" value="F:oxidoreductase activity, acting on paired donors, with incorporation or reduction of molecular oxygen"/>
    <property type="evidence" value="ECO:0007669"/>
    <property type="project" value="InterPro"/>
</dbReference>
<keyword evidence="3" id="KW-0560">Oxidoreductase</keyword>
<comment type="cofactor">
    <cofactor evidence="1">
        <name>heme</name>
        <dbReference type="ChEBI" id="CHEBI:30413"/>
    </cofactor>
</comment>
<keyword evidence="5" id="KW-0503">Monooxygenase</keyword>
<dbReference type="Gene3D" id="1.10.630.10">
    <property type="entry name" value="Cytochrome P450"/>
    <property type="match status" value="1"/>
</dbReference>
<evidence type="ECO:0000256" key="1">
    <source>
        <dbReference type="ARBA" id="ARBA00001971"/>
    </source>
</evidence>
<dbReference type="PRINTS" id="PR00463">
    <property type="entry name" value="EP450I"/>
</dbReference>
<dbReference type="EMBL" id="KV440989">
    <property type="protein sequence ID" value="OAD70300.1"/>
    <property type="molecule type" value="Genomic_DNA"/>
</dbReference>
<dbReference type="InterPro" id="IPR036396">
    <property type="entry name" value="Cyt_P450_sf"/>
</dbReference>
<organism evidence="6 7">
    <name type="scientific">Phycomyces blakesleeanus (strain ATCC 8743b / DSM 1359 / FGSC 10004 / NBRC 33097 / NRRL 1555)</name>
    <dbReference type="NCBI Taxonomy" id="763407"/>
    <lineage>
        <taxon>Eukaryota</taxon>
        <taxon>Fungi</taxon>
        <taxon>Fungi incertae sedis</taxon>
        <taxon>Mucoromycota</taxon>
        <taxon>Mucoromycotina</taxon>
        <taxon>Mucoromycetes</taxon>
        <taxon>Mucorales</taxon>
        <taxon>Phycomycetaceae</taxon>
        <taxon>Phycomyces</taxon>
    </lineage>
</organism>
<dbReference type="InterPro" id="IPR001128">
    <property type="entry name" value="Cyt_P450"/>
</dbReference>
<dbReference type="VEuPathDB" id="FungiDB:PHYBLDRAFT_115658"/>
<evidence type="ECO:0000256" key="2">
    <source>
        <dbReference type="ARBA" id="ARBA00022723"/>
    </source>
</evidence>
<dbReference type="Pfam" id="PF00067">
    <property type="entry name" value="p450"/>
    <property type="match status" value="1"/>
</dbReference>